<sequence>MTDIPPLTSKVYAIAMRNVPFQGFNIKLKDAAPYIKYKVYRSVSTTKYTCNGIADGDADGLDFREFGSDPKTSTLLVLVSNTSIKDKQSAKIEIKSLPLPETARAYGDPHLRTFDGRRYDAHQLGEFTYLTPLTGNGLTIQARQVLSNPTRFPAEIRATVASADGVKVEVGPQGYLLNGVPFTENHIQLGNISITVNRSYAVVQMNTPYGDVELSGDDVFVRNLAAGIPYGGLLGTPNGDPTDDFTTSTGALTSDVLAFQDSWRVTTHAQSLFTYRAGEGPSTYNKTNPFLQNTIPAAEFQPFQDRARQLLTGYCLSTSAVEQDVIDATALDLYVGTPESEVVFNTCNYQVTGTILNTLMDNAPVAGASVQVTSGTLSSCMATTDQNGRYGCTLSPSTPSSTAPSVQVSVQGIPVTSGTFPSQAAQGSNLEMTLDAQVPITTLKLSGNVVLTEPAGQPAAGASVQLQTDTGKWGTTTDAAGHYQLTVPVPAAAPSPWPVTFEVKKDNLITHTPVDLPFTPQSITERTVDLELSKFVGFTASITHPARTDVLLPGALTIRNSSNTVLCSSDTSQCVTELKVTENQQATATVSGDWGSATQNFTLIPGQYNYTLQFPVNVTLFGLQGQIKDVTQTALPDVMVSAVSNWWITTTPRTTTDAQGNYQLWGYQRPGSTVGPVTLSAVYGLQEGAKQIPLNPSQVPAGQVTNLQHNLQISHTVMVTGQVTLDRQPSDVKIGDPAGNVQVISNNTVLCNARVDLASQTYTCMITLTDTTAVPFTLQYSGSFGSGSMVLPMPGWSNTGTTTLTQNLTLKGNRVELQGIVRSAQGAPMPNTPVKFSGAFTATRTTDANGKYSVIAITENTQPLSVTLKVSNGLNVESRTLSLSVQPQALTTHTQDVQFTDVAAGRVRWSLPLGGGVYAGLAALSDDTLIVAVRTSSGSKLLAIKSDKEQLWSLALPASDVLGTPAVDAQDNLYFGNQNGQVFKVDKSGALQWTFPTGDTIYAPVVLANNLVMVASADGKVYALHPDGTVLWTHQTGSTVRLPVVWNGTSFFVAPEDNSILEISAQGQPIKTYPLGAQVAGTLSVTAEGHVLFFTSNQQEHHILQDHTLHSRPISGSRASPASPVALGSNGQQAYVDFEGSFTHFNPITGAKWQQAGEASSLSPVFTATGVDFSSGNSIQNFNSEGSLNWTFTAQSGISSHPILLGSGLYATDQLGTLYAVNTSSPADPTWNRLGGTGSNNAWQTQRSGGLYEYLFTGPIKIGTADLTLNNMLVSVLRDNQVVCQVQSDAAGNFECPVFLPSNTDVKVQVESGWFSKVEKQVHLSNTPQFSQTLNLEGLMREVTVQVQLATADPDLIMGVQVDDIESGRCTQVDPLHFNCLLYVADGLAHTLKVKYYGYGITLEQDIQLDASWNPQTVLQTSLNNRYPIYSGEFIWNPGYWNDYHTTSIEMTIKDENRDICTITVGWGRYKCYDLQGSPTGVLTYVLSRQGVPYDHFRLETTRPQQAGDQQVQDIQLYSGGIQSRLVNANGRVLSLSLKVLDTSGNDLCTPLIQNGGYSCNITAWTPELPGIQLWAGQTAGQADHLVGALPAGIPGNGFLEDTLVDVPVVTILVNVPENSVLQNIQLAFNGVPMDVPYRLSAEGLTFDVLNFTGLQGTFTVDYDEWGEHSTWVTDPLSVHANDSLVASAHP</sequence>
<dbReference type="EMBL" id="BMOD01000018">
    <property type="protein sequence ID" value="GGJ48284.1"/>
    <property type="molecule type" value="Genomic_DNA"/>
</dbReference>
<evidence type="ECO:0000313" key="5">
    <source>
        <dbReference type="Proteomes" id="UP000632222"/>
    </source>
</evidence>
<organism evidence="4 5">
    <name type="scientific">Deinococcus roseus</name>
    <dbReference type="NCBI Taxonomy" id="392414"/>
    <lineage>
        <taxon>Bacteria</taxon>
        <taxon>Thermotogati</taxon>
        <taxon>Deinococcota</taxon>
        <taxon>Deinococci</taxon>
        <taxon>Deinococcales</taxon>
        <taxon>Deinococcaceae</taxon>
        <taxon>Deinococcus</taxon>
    </lineage>
</organism>
<comment type="caution">
    <text evidence="4">The sequence shown here is derived from an EMBL/GenBank/DDBJ whole genome shotgun (WGS) entry which is preliminary data.</text>
</comment>
<dbReference type="SUPFAM" id="SSF50998">
    <property type="entry name" value="Quinoprotein alcohol dehydrogenase-like"/>
    <property type="match status" value="1"/>
</dbReference>
<dbReference type="InterPro" id="IPR001846">
    <property type="entry name" value="VWF_type-D"/>
</dbReference>
<evidence type="ECO:0000259" key="3">
    <source>
        <dbReference type="PROSITE" id="PS51233"/>
    </source>
</evidence>
<dbReference type="InterPro" id="IPR002372">
    <property type="entry name" value="PQQ_rpt_dom"/>
</dbReference>
<dbReference type="Gene3D" id="2.130.10.10">
    <property type="entry name" value="YVTN repeat-like/Quinoprotein amine dehydrogenase"/>
    <property type="match status" value="1"/>
</dbReference>
<dbReference type="InterPro" id="IPR015943">
    <property type="entry name" value="WD40/YVTN_repeat-like_dom_sf"/>
</dbReference>
<dbReference type="PANTHER" id="PTHR11339">
    <property type="entry name" value="EXTRACELLULAR MATRIX GLYCOPROTEIN RELATED"/>
    <property type="match status" value="1"/>
</dbReference>
<keyword evidence="2" id="KW-0325">Glycoprotein</keyword>
<dbReference type="Proteomes" id="UP000632222">
    <property type="component" value="Unassembled WGS sequence"/>
</dbReference>
<feature type="domain" description="VWFD" evidence="3">
    <location>
        <begin position="101"/>
        <end position="271"/>
    </location>
</feature>
<dbReference type="RefSeq" id="WP_189005363.1">
    <property type="nucleotide sequence ID" value="NZ_BMOD01000018.1"/>
</dbReference>
<gene>
    <name evidence="4" type="ORF">GCM10008938_37880</name>
</gene>
<dbReference type="InterPro" id="IPR008969">
    <property type="entry name" value="CarboxyPept-like_regulatory"/>
</dbReference>
<reference evidence="5" key="1">
    <citation type="journal article" date="2019" name="Int. J. Syst. Evol. Microbiol.">
        <title>The Global Catalogue of Microorganisms (GCM) 10K type strain sequencing project: providing services to taxonomists for standard genome sequencing and annotation.</title>
        <authorList>
            <consortium name="The Broad Institute Genomics Platform"/>
            <consortium name="The Broad Institute Genome Sequencing Center for Infectious Disease"/>
            <person name="Wu L."/>
            <person name="Ma J."/>
        </authorList>
    </citation>
    <scope>NUCLEOTIDE SEQUENCE [LARGE SCALE GENOMIC DNA]</scope>
    <source>
        <strain evidence="5">JCM 14370</strain>
    </source>
</reference>
<dbReference type="Pfam" id="PF13360">
    <property type="entry name" value="PQQ_2"/>
    <property type="match status" value="1"/>
</dbReference>
<dbReference type="SMART" id="SM00564">
    <property type="entry name" value="PQQ"/>
    <property type="match status" value="4"/>
</dbReference>
<dbReference type="InterPro" id="IPR011047">
    <property type="entry name" value="Quinoprotein_ADH-like_sf"/>
</dbReference>
<evidence type="ECO:0000256" key="2">
    <source>
        <dbReference type="ARBA" id="ARBA00023180"/>
    </source>
</evidence>
<protein>
    <recommendedName>
        <fullName evidence="3">VWFD domain-containing protein</fullName>
    </recommendedName>
</protein>
<keyword evidence="5" id="KW-1185">Reference proteome</keyword>
<dbReference type="InterPro" id="IPR018391">
    <property type="entry name" value="PQQ_b-propeller_rpt"/>
</dbReference>
<keyword evidence="1" id="KW-1015">Disulfide bond</keyword>
<dbReference type="SUPFAM" id="SSF49464">
    <property type="entry name" value="Carboxypeptidase regulatory domain-like"/>
    <property type="match status" value="3"/>
</dbReference>
<name>A0ABQ2D716_9DEIO</name>
<dbReference type="Pfam" id="PF00094">
    <property type="entry name" value="VWD"/>
    <property type="match status" value="1"/>
</dbReference>
<evidence type="ECO:0000313" key="4">
    <source>
        <dbReference type="EMBL" id="GGJ48284.1"/>
    </source>
</evidence>
<accession>A0ABQ2D716</accession>
<evidence type="ECO:0000256" key="1">
    <source>
        <dbReference type="ARBA" id="ARBA00023157"/>
    </source>
</evidence>
<dbReference type="PROSITE" id="PS51233">
    <property type="entry name" value="VWFD"/>
    <property type="match status" value="1"/>
</dbReference>
<dbReference type="InterPro" id="IPR050780">
    <property type="entry name" value="Mucin_vWF_Thrombospondin_sf"/>
</dbReference>
<proteinExistence type="predicted"/>